<dbReference type="GO" id="GO:0006508">
    <property type="term" value="P:proteolysis"/>
    <property type="evidence" value="ECO:0007669"/>
    <property type="project" value="InterPro"/>
</dbReference>
<dbReference type="InterPro" id="IPR029045">
    <property type="entry name" value="ClpP/crotonase-like_dom_sf"/>
</dbReference>
<evidence type="ECO:0000259" key="2">
    <source>
        <dbReference type="Pfam" id="PF03572"/>
    </source>
</evidence>
<evidence type="ECO:0000313" key="4">
    <source>
        <dbReference type="Proteomes" id="UP000595426"/>
    </source>
</evidence>
<sequence length="474" mass="54731">MKLFFPFLLLMGTMSIQAQNCNCKENYEWTKKTFEENDAGYRHILDTKGRTAYDLHNKITNDKVTNITDFYQCKAALEEWIKFFRTDHFRFTLTDKAVKNQLNSEHFQPVKQKAFNIEQFKKTLATSKEDNIEGIWSRGSNLIAVKKEGNTFVGSIVNTQNKDWNKDDILFSLNQDLKSGTYYQKNFKPVPVKKALYLGKNLLQIDDAVFQRSYPSFTYQDNTKEYNQIKTSGKTFGYKKDDNTVYLRIPAFHQNKKAIDSTLASLDNLIASTPNLIIDLRDCQGGQDSNYQGLIKYLYTNPIRTVMTEMYSTPQNNKIWDTLINSSDTDAEDKETYKKIQSTLNSKLGQFVNIYGKDVTVSKKDQVLPFPKNVAIIIHENNFSTTEQFILLAKQSRKVKFFGRKTGGAVDVSNMIEATSPSGDFVFEYCISRSLRIPEFPVDDLGIHPDFYIDKTIPEDQWVDFTSNTMKNWN</sequence>
<protein>
    <recommendedName>
        <fullName evidence="2">Tail specific protease domain-containing protein</fullName>
    </recommendedName>
</protein>
<name>A0A7T7UVH0_9FLAO</name>
<feature type="chain" id="PRO_5032355972" description="Tail specific protease domain-containing protein" evidence="1">
    <location>
        <begin position="19"/>
        <end position="474"/>
    </location>
</feature>
<dbReference type="Proteomes" id="UP000595426">
    <property type="component" value="Chromosome"/>
</dbReference>
<keyword evidence="4" id="KW-1185">Reference proteome</keyword>
<dbReference type="GO" id="GO:0008236">
    <property type="term" value="F:serine-type peptidase activity"/>
    <property type="evidence" value="ECO:0007669"/>
    <property type="project" value="InterPro"/>
</dbReference>
<dbReference type="GeneID" id="93131336"/>
<evidence type="ECO:0000256" key="1">
    <source>
        <dbReference type="SAM" id="SignalP"/>
    </source>
</evidence>
<dbReference type="InterPro" id="IPR005151">
    <property type="entry name" value="Tail-specific_protease"/>
</dbReference>
<dbReference type="KEGG" id="egm:AYC65_00380"/>
<dbReference type="EMBL" id="CP067018">
    <property type="protein sequence ID" value="QQN56970.1"/>
    <property type="molecule type" value="Genomic_DNA"/>
</dbReference>
<proteinExistence type="predicted"/>
<accession>A0A7T7UVH0</accession>
<dbReference type="Pfam" id="PF03572">
    <property type="entry name" value="Peptidase_S41"/>
    <property type="match status" value="1"/>
</dbReference>
<feature type="domain" description="Tail specific protease" evidence="2">
    <location>
        <begin position="244"/>
        <end position="451"/>
    </location>
</feature>
<organism evidence="3 4">
    <name type="scientific">Elizabethkingia bruuniana</name>
    <dbReference type="NCBI Taxonomy" id="1756149"/>
    <lineage>
        <taxon>Bacteria</taxon>
        <taxon>Pseudomonadati</taxon>
        <taxon>Bacteroidota</taxon>
        <taxon>Flavobacteriia</taxon>
        <taxon>Flavobacteriales</taxon>
        <taxon>Weeksellaceae</taxon>
        <taxon>Elizabethkingia</taxon>
    </lineage>
</organism>
<keyword evidence="1" id="KW-0732">Signal</keyword>
<feature type="signal peptide" evidence="1">
    <location>
        <begin position="1"/>
        <end position="18"/>
    </location>
</feature>
<dbReference type="OrthoDB" id="2327485at2"/>
<dbReference type="RefSeq" id="WP_034866602.1">
    <property type="nucleotide sequence ID" value="NZ_CBCSDR010000007.1"/>
</dbReference>
<dbReference type="AlphaFoldDB" id="A0A7T7UVH0"/>
<dbReference type="SUPFAM" id="SSF52096">
    <property type="entry name" value="ClpP/crotonase"/>
    <property type="match status" value="1"/>
</dbReference>
<dbReference type="Gene3D" id="3.90.226.10">
    <property type="entry name" value="2-enoyl-CoA Hydratase, Chain A, domain 1"/>
    <property type="match status" value="1"/>
</dbReference>
<evidence type="ECO:0000313" key="3">
    <source>
        <dbReference type="EMBL" id="QQN56970.1"/>
    </source>
</evidence>
<reference evidence="3 4" key="1">
    <citation type="submission" date="2020-12" db="EMBL/GenBank/DDBJ databases">
        <title>FDA dAtabase for Regulatory Grade micrObial Sequences (FDA-ARGOS): Supporting development and validation of Infectious Disease Dx tests.</title>
        <authorList>
            <person name="Kerrigan L."/>
            <person name="Long C."/>
            <person name="Tallon L."/>
            <person name="Sadzewicz L."/>
            <person name="Zhao X."/>
            <person name="Boylan J."/>
            <person name="Ott S."/>
            <person name="Bowen H."/>
            <person name="Vavikolanu K."/>
            <person name="Mehta A."/>
            <person name="Aluvathingal J."/>
            <person name="Nadendla S."/>
            <person name="Yan Y."/>
            <person name="Sichtig H."/>
        </authorList>
    </citation>
    <scope>NUCLEOTIDE SEQUENCE [LARGE SCALE GENOMIC DNA]</scope>
    <source>
        <strain evidence="3 4">FDAARGOS_1031</strain>
    </source>
</reference>
<gene>
    <name evidence="3" type="ORF">I6H88_10875</name>
</gene>